<keyword evidence="2" id="KW-1185">Reference proteome</keyword>
<proteinExistence type="predicted"/>
<dbReference type="SUPFAM" id="SSF52047">
    <property type="entry name" value="RNI-like"/>
    <property type="match status" value="1"/>
</dbReference>
<dbReference type="AlphaFoldDB" id="K5X2B8"/>
<dbReference type="InParanoid" id="K5X2B8"/>
<evidence type="ECO:0000313" key="1">
    <source>
        <dbReference type="EMBL" id="EKM77052.1"/>
    </source>
</evidence>
<dbReference type="OMA" id="HCATYAT"/>
<dbReference type="RefSeq" id="XP_007332346.1">
    <property type="nucleotide sequence ID" value="XM_007332284.1"/>
</dbReference>
<accession>K5X2B8</accession>
<name>K5X2B8_AGABU</name>
<dbReference type="Proteomes" id="UP000008493">
    <property type="component" value="Unassembled WGS sequence"/>
</dbReference>
<protein>
    <submittedName>
        <fullName evidence="1">Uncharacterized protein</fullName>
    </submittedName>
</protein>
<dbReference type="GeneID" id="18822566"/>
<dbReference type="OrthoDB" id="3365698at2759"/>
<dbReference type="HOGENOM" id="CLU_042164_0_0_1"/>
<evidence type="ECO:0000313" key="2">
    <source>
        <dbReference type="Proteomes" id="UP000008493"/>
    </source>
</evidence>
<dbReference type="EMBL" id="JH971398">
    <property type="protein sequence ID" value="EKM77052.1"/>
    <property type="molecule type" value="Genomic_DNA"/>
</dbReference>
<reference evidence="2" key="1">
    <citation type="journal article" date="2012" name="Proc. Natl. Acad. Sci. U.S.A.">
        <title>Genome sequence of the button mushroom Agaricus bisporus reveals mechanisms governing adaptation to a humic-rich ecological niche.</title>
        <authorList>
            <person name="Morin E."/>
            <person name="Kohler A."/>
            <person name="Baker A.R."/>
            <person name="Foulongne-Oriol M."/>
            <person name="Lombard V."/>
            <person name="Nagy L.G."/>
            <person name="Ohm R.A."/>
            <person name="Patyshakuliyeva A."/>
            <person name="Brun A."/>
            <person name="Aerts A.L."/>
            <person name="Bailey A.M."/>
            <person name="Billette C."/>
            <person name="Coutinho P.M."/>
            <person name="Deakin G."/>
            <person name="Doddapaneni H."/>
            <person name="Floudas D."/>
            <person name="Grimwood J."/>
            <person name="Hilden K."/>
            <person name="Kuees U."/>
            <person name="LaButti K.M."/>
            <person name="Lapidus A."/>
            <person name="Lindquist E.A."/>
            <person name="Lucas S.M."/>
            <person name="Murat C."/>
            <person name="Riley R.W."/>
            <person name="Salamov A.A."/>
            <person name="Schmutz J."/>
            <person name="Subramanian V."/>
            <person name="Woesten H.A.B."/>
            <person name="Xu J."/>
            <person name="Eastwood D.C."/>
            <person name="Foster G.D."/>
            <person name="Sonnenberg A.S."/>
            <person name="Cullen D."/>
            <person name="de Vries R.P."/>
            <person name="Lundell T."/>
            <person name="Hibbett D.S."/>
            <person name="Henrissat B."/>
            <person name="Burton K.S."/>
            <person name="Kerrigan R.W."/>
            <person name="Challen M.P."/>
            <person name="Grigoriev I.V."/>
            <person name="Martin F."/>
        </authorList>
    </citation>
    <scope>NUCLEOTIDE SEQUENCE [LARGE SCALE GENOMIC DNA]</scope>
    <source>
        <strain evidence="2">JB137-S8 / ATCC MYA-4627 / FGSC 10392</strain>
    </source>
</reference>
<organism evidence="1 2">
    <name type="scientific">Agaricus bisporus var. burnettii (strain JB137-S8 / ATCC MYA-4627 / FGSC 10392)</name>
    <name type="common">White button mushroom</name>
    <dbReference type="NCBI Taxonomy" id="597362"/>
    <lineage>
        <taxon>Eukaryota</taxon>
        <taxon>Fungi</taxon>
        <taxon>Dikarya</taxon>
        <taxon>Basidiomycota</taxon>
        <taxon>Agaricomycotina</taxon>
        <taxon>Agaricomycetes</taxon>
        <taxon>Agaricomycetidae</taxon>
        <taxon>Agaricales</taxon>
        <taxon>Agaricineae</taxon>
        <taxon>Agaricaceae</taxon>
        <taxon>Agaricus</taxon>
    </lineage>
</organism>
<dbReference type="KEGG" id="abp:AGABI1DRAFT108423"/>
<gene>
    <name evidence="1" type="ORF">AGABI1DRAFT_108423</name>
</gene>
<sequence length="501" mass="57077">MASQLYCNFLHLNKTVTPTFTDKPTELAHIEKQLHQLNHHISNLFELRSALLHRSNQLTSPVYIVPHEVLSYILNQVHEMKWLRPPPHNRQSIIPLQKAIVLSAVSRQWRQVAFGTSKLWENVECQGSRQLYKDSSMIIQHCATYATSLNISLYTQGHMLDAADDPDVIITALSTSDVRRKLKSLKNTCCELSPQWIQLLPSFLRLESLAIYGGNYPNIDLGSLPLSWVSLSGATFESLTLPPSVQVLNLKDHSARLSIALLYNCPRLIKFTSQPGPYSKAIIPSSPLVLDTLKKLVWSPAQSFVEAASATKLEIPVIERLELSDSDKLQCAPFTVLCHQISASLEHLTLKTFSLYNESSEFWQQFFKFPIPKLRKLSLVDWEHNVMTPAILALTPGEDEDGYRDRSLPNLEYLCINSLGFYDGPYSFDSKVLELVKRRRIGEDSPFHLDFSFSFQDYGGVQATWRPEIMQEFQEFLTNRPVEITMAGWEVTLDQLTRLVQ</sequence>